<feature type="region of interest" description="Disordered" evidence="1">
    <location>
        <begin position="179"/>
        <end position="200"/>
    </location>
</feature>
<evidence type="ECO:0008006" key="4">
    <source>
        <dbReference type="Google" id="ProtNLM"/>
    </source>
</evidence>
<dbReference type="AlphaFoldDB" id="A0A3D8K175"/>
<feature type="region of interest" description="Disordered" evidence="1">
    <location>
        <begin position="105"/>
        <end position="165"/>
    </location>
</feature>
<dbReference type="Pfam" id="PF13730">
    <property type="entry name" value="HTH_36"/>
    <property type="match status" value="1"/>
</dbReference>
<dbReference type="OrthoDB" id="5526813at2"/>
<dbReference type="RefSeq" id="WP_115533180.1">
    <property type="nucleotide sequence ID" value="NZ_QRGA01000005.1"/>
</dbReference>
<dbReference type="Gene3D" id="1.10.10.10">
    <property type="entry name" value="Winged helix-like DNA-binding domain superfamily/Winged helix DNA-binding domain"/>
    <property type="match status" value="1"/>
</dbReference>
<accession>A0A3D8K175</accession>
<gene>
    <name evidence="2" type="ORF">DWV00_08765</name>
</gene>
<evidence type="ECO:0000313" key="3">
    <source>
        <dbReference type="Proteomes" id="UP000256838"/>
    </source>
</evidence>
<dbReference type="InterPro" id="IPR036388">
    <property type="entry name" value="WH-like_DNA-bd_sf"/>
</dbReference>
<sequence>MSVKVMTAVFERYPEGGGEMLLALALADHADDDGTHIFPSVQTMAKKTRQSKRAVQYQLEKMQKSGWLILVRAARGGRPEKGATMGGRPAEYRISSEWIKGAEIAPNNAPAPEQEKGEKSAPNKAVDNSGKGAEIAPNKTGKGCKPRQKRVQSGAEKGAKLLHTKHQLTVIESSAAATNASGDVEKPPAAAANEQKPNVKTESELGELLVGLEAARGKQLALDPTKDRIHLLTWVGKGVTAEQLRAAHALAVAARGRDTDGRPTYVGFVSQFIAEAQGAGGTAPQYDGDWFETGPEIEAKGKALGVRPRKPDEPMPYYLVLVAAAAGKGPWIDHVLSEARRSRSEQFFKFVVDTFGDALLPADFYA</sequence>
<organism evidence="2 3">
    <name type="scientific">Trinickia dinghuensis</name>
    <dbReference type="NCBI Taxonomy" id="2291023"/>
    <lineage>
        <taxon>Bacteria</taxon>
        <taxon>Pseudomonadati</taxon>
        <taxon>Pseudomonadota</taxon>
        <taxon>Betaproteobacteria</taxon>
        <taxon>Burkholderiales</taxon>
        <taxon>Burkholderiaceae</taxon>
        <taxon>Trinickia</taxon>
    </lineage>
</organism>
<proteinExistence type="predicted"/>
<keyword evidence="3" id="KW-1185">Reference proteome</keyword>
<name>A0A3D8K175_9BURK</name>
<comment type="caution">
    <text evidence="2">The sequence shown here is derived from an EMBL/GenBank/DDBJ whole genome shotgun (WGS) entry which is preliminary data.</text>
</comment>
<protein>
    <recommendedName>
        <fullName evidence="4">Helix-turn-helix domain-containing protein</fullName>
    </recommendedName>
</protein>
<dbReference type="EMBL" id="QRGA01000005">
    <property type="protein sequence ID" value="RDU99207.1"/>
    <property type="molecule type" value="Genomic_DNA"/>
</dbReference>
<reference evidence="2 3" key="1">
    <citation type="submission" date="2018-08" db="EMBL/GenBank/DDBJ databases">
        <title>Paraburkholderia sp. DHOM06 isolated from forest soil.</title>
        <authorList>
            <person name="Gao Z.-H."/>
            <person name="Qiu L.-H."/>
        </authorList>
    </citation>
    <scope>NUCLEOTIDE SEQUENCE [LARGE SCALE GENOMIC DNA]</scope>
    <source>
        <strain evidence="2 3">DHOM06</strain>
    </source>
</reference>
<evidence type="ECO:0000256" key="1">
    <source>
        <dbReference type="SAM" id="MobiDB-lite"/>
    </source>
</evidence>
<dbReference type="Proteomes" id="UP000256838">
    <property type="component" value="Unassembled WGS sequence"/>
</dbReference>
<evidence type="ECO:0000313" key="2">
    <source>
        <dbReference type="EMBL" id="RDU99207.1"/>
    </source>
</evidence>